<protein>
    <recommendedName>
        <fullName evidence="4">Colicin V synthesis protein</fullName>
    </recommendedName>
</protein>
<keyword evidence="1" id="KW-1133">Transmembrane helix</keyword>
<evidence type="ECO:0000313" key="2">
    <source>
        <dbReference type="EMBL" id="KVN81587.1"/>
    </source>
</evidence>
<dbReference type="Proteomes" id="UP000057910">
    <property type="component" value="Unassembled WGS sequence"/>
</dbReference>
<organism evidence="2 3">
    <name type="scientific">Burkholderia ubonensis</name>
    <dbReference type="NCBI Taxonomy" id="101571"/>
    <lineage>
        <taxon>Bacteria</taxon>
        <taxon>Pseudomonadati</taxon>
        <taxon>Pseudomonadota</taxon>
        <taxon>Betaproteobacteria</taxon>
        <taxon>Burkholderiales</taxon>
        <taxon>Burkholderiaceae</taxon>
        <taxon>Burkholderia</taxon>
        <taxon>Burkholderia cepacia complex</taxon>
    </lineage>
</organism>
<evidence type="ECO:0000256" key="1">
    <source>
        <dbReference type="SAM" id="Phobius"/>
    </source>
</evidence>
<evidence type="ECO:0000313" key="3">
    <source>
        <dbReference type="Proteomes" id="UP000057910"/>
    </source>
</evidence>
<comment type="caution">
    <text evidence="2">The sequence shown here is derived from an EMBL/GenBank/DDBJ whole genome shotgun (WGS) entry which is preliminary data.</text>
</comment>
<sequence>MRELTSMEIAEVGGGGFFSRFGAAVLGGIAGMISGGLKGAVTGGQQGGLLGFGIISGGIGVIVEGIFGIIGGALYGFMNDAPQTTKLFNNVMENIFDMNASALK</sequence>
<dbReference type="RefSeq" id="WP_059636509.1">
    <property type="nucleotide sequence ID" value="NZ_LOVN01000078.1"/>
</dbReference>
<reference evidence="2 3" key="1">
    <citation type="submission" date="2015-11" db="EMBL/GenBank/DDBJ databases">
        <title>Expanding the genomic diversity of Burkholderia species for the development of highly accurate diagnostics.</title>
        <authorList>
            <person name="Sahl J."/>
            <person name="Keim P."/>
            <person name="Wagner D."/>
        </authorList>
    </citation>
    <scope>NUCLEOTIDE SEQUENCE [LARGE SCALE GENOMIC DNA]</scope>
    <source>
        <strain evidence="2 3">MSMB1585WGS</strain>
    </source>
</reference>
<dbReference type="AlphaFoldDB" id="A0ABD4DYY6"/>
<feature type="transmembrane region" description="Helical" evidence="1">
    <location>
        <begin position="49"/>
        <end position="78"/>
    </location>
</feature>
<keyword evidence="1" id="KW-0472">Membrane</keyword>
<dbReference type="EMBL" id="LPAD01000081">
    <property type="protein sequence ID" value="KVN81587.1"/>
    <property type="molecule type" value="Genomic_DNA"/>
</dbReference>
<accession>A0ABD4DYY6</accession>
<proteinExistence type="predicted"/>
<feature type="transmembrane region" description="Helical" evidence="1">
    <location>
        <begin position="17"/>
        <end position="37"/>
    </location>
</feature>
<evidence type="ECO:0008006" key="4">
    <source>
        <dbReference type="Google" id="ProtNLM"/>
    </source>
</evidence>
<gene>
    <name evidence="2" type="ORF">WJ68_20180</name>
</gene>
<name>A0ABD4DYY6_9BURK</name>
<keyword evidence="1" id="KW-0812">Transmembrane</keyword>